<name>A0AAW4BXY2_PSEPU</name>
<dbReference type="Proteomes" id="UP000639504">
    <property type="component" value="Unassembled WGS sequence"/>
</dbReference>
<accession>A0AAW4BXY2</accession>
<organism evidence="1 2">
    <name type="scientific">Pseudomonas putida</name>
    <name type="common">Arthrobacter siderocapsulatus</name>
    <dbReference type="NCBI Taxonomy" id="303"/>
    <lineage>
        <taxon>Bacteria</taxon>
        <taxon>Pseudomonadati</taxon>
        <taxon>Pseudomonadota</taxon>
        <taxon>Gammaproteobacteria</taxon>
        <taxon>Pseudomonadales</taxon>
        <taxon>Pseudomonadaceae</taxon>
        <taxon>Pseudomonas</taxon>
    </lineage>
</organism>
<proteinExistence type="predicted"/>
<dbReference type="EMBL" id="JADLKB010000034">
    <property type="protein sequence ID" value="MBF8738151.1"/>
    <property type="molecule type" value="Genomic_DNA"/>
</dbReference>
<evidence type="ECO:0000313" key="1">
    <source>
        <dbReference type="EMBL" id="MBF8738151.1"/>
    </source>
</evidence>
<dbReference type="RefSeq" id="WP_196183456.1">
    <property type="nucleotide sequence ID" value="NZ_JADLJW010000039.1"/>
</dbReference>
<evidence type="ECO:0000313" key="2">
    <source>
        <dbReference type="Proteomes" id="UP000639504"/>
    </source>
</evidence>
<gene>
    <name evidence="1" type="ORF">IR015_22355</name>
</gene>
<protein>
    <submittedName>
        <fullName evidence="1">Uncharacterized protein</fullName>
    </submittedName>
</protein>
<comment type="caution">
    <text evidence="1">The sequence shown here is derived from an EMBL/GenBank/DDBJ whole genome shotgun (WGS) entry which is preliminary data.</text>
</comment>
<dbReference type="AlphaFoldDB" id="A0AAW4BXY2"/>
<sequence>MFSQAIKIAYLSESQKIWFIRANSGLYARNFRYGKIIAIKHLEEAMGKDLGDRLPSEDEIRSAMLKNEKYFEFVEDNKTSKSVKTLNRAGSNLLGQIKRFANDICAGDIVVTKNEEGGYSVGICTDDQAYIGGEPVVLPKIDGESSNGPVLKYKLRKSVTWGPSVSRSNLPHSVRRATRGQQTVTNLSDHKEKIFHLIYPFFTDGESLYFSNKITRQSDINAIVVGKLFENISLVEGLVDSILSEQSIDLNEVLKALNLKAFAEDGFVTCKAEFMSPGDMWCKIPLSQAKELIPQLVAGVVVCLLLTGQPEAAELVESSNRDSLELAIVSSETSDIFNEKFKPAEPSKGLKDLKEKLKKKRANLASVESARSAIEIKENLGLGLTNADTSRLEGFKYGVNVIELRGSYEAN</sequence>
<reference evidence="1" key="1">
    <citation type="submission" date="2020-10" db="EMBL/GenBank/DDBJ databases">
        <title>Genome sequences of Pseudomonas isolates.</title>
        <authorList>
            <person name="Wessels L."/>
            <person name="Reich F."/>
            <person name="Hammerl J."/>
        </authorList>
    </citation>
    <scope>NUCLEOTIDE SEQUENCE</scope>
    <source>
        <strain evidence="1">20-MO00640-0</strain>
    </source>
</reference>